<dbReference type="AlphaFoldDB" id="A0A2B7XGE1"/>
<name>A0A2B7XGE1_9EURO</name>
<dbReference type="EMBL" id="PDNC01000012">
    <property type="protein sequence ID" value="PGH07841.1"/>
    <property type="molecule type" value="Genomic_DNA"/>
</dbReference>
<dbReference type="GO" id="GO:0006412">
    <property type="term" value="P:translation"/>
    <property type="evidence" value="ECO:0007669"/>
    <property type="project" value="InterPro"/>
</dbReference>
<evidence type="ECO:0000256" key="1">
    <source>
        <dbReference type="ARBA" id="ARBA00010618"/>
    </source>
</evidence>
<dbReference type="SUPFAM" id="SSF50104">
    <property type="entry name" value="Translation proteins SH3-like domain"/>
    <property type="match status" value="1"/>
</dbReference>
<gene>
    <name evidence="4" type="ORF">GX51_01551</name>
</gene>
<keyword evidence="2" id="KW-0689">Ribosomal protein</keyword>
<organism evidence="4 5">
    <name type="scientific">Blastomyces parvus</name>
    <dbReference type="NCBI Taxonomy" id="2060905"/>
    <lineage>
        <taxon>Eukaryota</taxon>
        <taxon>Fungi</taxon>
        <taxon>Dikarya</taxon>
        <taxon>Ascomycota</taxon>
        <taxon>Pezizomycotina</taxon>
        <taxon>Eurotiomycetes</taxon>
        <taxon>Eurotiomycetidae</taxon>
        <taxon>Onygenales</taxon>
        <taxon>Ajellomycetaceae</taxon>
        <taxon>Blastomyces</taxon>
    </lineage>
</organism>
<keyword evidence="5" id="KW-1185">Reference proteome</keyword>
<comment type="similarity">
    <text evidence="1">Belongs to the universal ribosomal protein uL24 family.</text>
</comment>
<comment type="caution">
    <text evidence="4">The sequence shown here is derived from an EMBL/GenBank/DDBJ whole genome shotgun (WGS) entry which is preliminary data.</text>
</comment>
<dbReference type="GO" id="GO:0003723">
    <property type="term" value="F:RNA binding"/>
    <property type="evidence" value="ECO:0007669"/>
    <property type="project" value="InterPro"/>
</dbReference>
<dbReference type="InterPro" id="IPR003256">
    <property type="entry name" value="Ribosomal_uL24"/>
</dbReference>
<dbReference type="GO" id="GO:0003735">
    <property type="term" value="F:structural constituent of ribosome"/>
    <property type="evidence" value="ECO:0007669"/>
    <property type="project" value="InterPro"/>
</dbReference>
<evidence type="ECO:0000256" key="2">
    <source>
        <dbReference type="ARBA" id="ARBA00022980"/>
    </source>
</evidence>
<dbReference type="GO" id="GO:1990904">
    <property type="term" value="C:ribonucleoprotein complex"/>
    <property type="evidence" value="ECO:0007669"/>
    <property type="project" value="UniProtKB-KW"/>
</dbReference>
<dbReference type="InterPro" id="IPR041988">
    <property type="entry name" value="Ribosomal_uL24_KOW"/>
</dbReference>
<dbReference type="InterPro" id="IPR008991">
    <property type="entry name" value="Translation_prot_SH3-like_sf"/>
</dbReference>
<reference evidence="4 5" key="1">
    <citation type="submission" date="2017-10" db="EMBL/GenBank/DDBJ databases">
        <title>Comparative genomics in systemic dimorphic fungi from Ajellomycetaceae.</title>
        <authorList>
            <person name="Munoz J.F."/>
            <person name="Mcewen J.G."/>
            <person name="Clay O.K."/>
            <person name="Cuomo C.A."/>
        </authorList>
    </citation>
    <scope>NUCLEOTIDE SEQUENCE [LARGE SCALE GENOMIC DNA]</scope>
    <source>
        <strain evidence="4 5">UAMH130</strain>
    </source>
</reference>
<evidence type="ECO:0008006" key="6">
    <source>
        <dbReference type="Google" id="ProtNLM"/>
    </source>
</evidence>
<dbReference type="GO" id="GO:0005840">
    <property type="term" value="C:ribosome"/>
    <property type="evidence" value="ECO:0007669"/>
    <property type="project" value="UniProtKB-KW"/>
</dbReference>
<evidence type="ECO:0000256" key="3">
    <source>
        <dbReference type="ARBA" id="ARBA00023274"/>
    </source>
</evidence>
<proteinExistence type="inferred from homology"/>
<dbReference type="Pfam" id="PF22682">
    <property type="entry name" value="Ribosomal_uL24m-like"/>
    <property type="match status" value="1"/>
</dbReference>
<dbReference type="STRING" id="2060905.A0A2B7XGE1"/>
<sequence length="357" mass="41432">MQKVIRRAALAANQAKRKARIQAERDRRDEIRKYFQERKRYQRSIFDQINAERKNRREDWLKGPLAPKRDAADLEGAYGALPPERLHPPNLPREDRPKFVNFAERDRVVVLKGRERGKIGTVTLLDAEAGTVTLKGVGSVDIRYPDHVIAGDSDKRPYRSIPVPYRFDEVRLVVPLHNSETGKVEDVVVKHMYGGEPYIDHPYGVDTPKHTRYISELDVEIPWPQRPLPDHPDAAVDTLRIEVEARTHIPSLNAYPFPATIIDELRNKFSKFRTRHDPEWVVEKEAEDRKMEERRNKAWATPKTEFMAQKAQKRLMEREQQKDENGNYIVPEDTASYIEQFLAKKQSQNKAASKGLS</sequence>
<evidence type="ECO:0000313" key="5">
    <source>
        <dbReference type="Proteomes" id="UP000224080"/>
    </source>
</evidence>
<protein>
    <recommendedName>
        <fullName evidence="6">KOW domain-containing protein</fullName>
    </recommendedName>
</protein>
<dbReference type="OrthoDB" id="359154at2759"/>
<dbReference type="CDD" id="cd06089">
    <property type="entry name" value="KOW_RPL26"/>
    <property type="match status" value="1"/>
</dbReference>
<dbReference type="PANTHER" id="PTHR12903">
    <property type="entry name" value="MITOCHONDRIAL RIBOSOMAL PROTEIN L24"/>
    <property type="match status" value="1"/>
</dbReference>
<accession>A0A2B7XGE1</accession>
<dbReference type="Gene3D" id="2.30.30.30">
    <property type="match status" value="1"/>
</dbReference>
<evidence type="ECO:0000313" key="4">
    <source>
        <dbReference type="EMBL" id="PGH07841.1"/>
    </source>
</evidence>
<dbReference type="InterPro" id="IPR014722">
    <property type="entry name" value="Rib_uL2_dom2"/>
</dbReference>
<keyword evidence="3" id="KW-0687">Ribonucleoprotein</keyword>
<dbReference type="Proteomes" id="UP000224080">
    <property type="component" value="Unassembled WGS sequence"/>
</dbReference>